<dbReference type="InterPro" id="IPR051405">
    <property type="entry name" value="phD/YefM_antitoxin"/>
</dbReference>
<reference evidence="3 4" key="1">
    <citation type="submission" date="2024-06" db="EMBL/GenBank/DDBJ databases">
        <title>Genomic Encyclopedia of Type Strains, Phase IV (KMG-IV): sequencing the most valuable type-strain genomes for metagenomic binning, comparative biology and taxonomic classification.</title>
        <authorList>
            <person name="Goeker M."/>
        </authorList>
    </citation>
    <scope>NUCLEOTIDE SEQUENCE [LARGE SCALE GENOMIC DNA]</scope>
    <source>
        <strain evidence="3 4">DSM 29780</strain>
    </source>
</reference>
<proteinExistence type="inferred from homology"/>
<comment type="function">
    <text evidence="2">Antitoxin component of a type II toxin-antitoxin (TA) system.</text>
</comment>
<keyword evidence="4" id="KW-1185">Reference proteome</keyword>
<dbReference type="InterPro" id="IPR036165">
    <property type="entry name" value="YefM-like_sf"/>
</dbReference>
<dbReference type="NCBIfam" id="TIGR01552">
    <property type="entry name" value="phd_fam"/>
    <property type="match status" value="1"/>
</dbReference>
<dbReference type="SUPFAM" id="SSF143120">
    <property type="entry name" value="YefM-like"/>
    <property type="match status" value="1"/>
</dbReference>
<evidence type="ECO:0000256" key="1">
    <source>
        <dbReference type="ARBA" id="ARBA00009981"/>
    </source>
</evidence>
<evidence type="ECO:0000313" key="3">
    <source>
        <dbReference type="EMBL" id="MET3616015.1"/>
    </source>
</evidence>
<dbReference type="PANTHER" id="PTHR33713:SF11">
    <property type="entry name" value="PREVENT-HOST-DEATH FAMILY PROTEIN"/>
    <property type="match status" value="1"/>
</dbReference>
<dbReference type="InterPro" id="IPR006442">
    <property type="entry name" value="Antitoxin_Phd/YefM"/>
</dbReference>
<dbReference type="Gene3D" id="3.40.1620.10">
    <property type="entry name" value="YefM-like domain"/>
    <property type="match status" value="1"/>
</dbReference>
<comment type="similarity">
    <text evidence="1 2">Belongs to the phD/YefM antitoxin family.</text>
</comment>
<evidence type="ECO:0000313" key="4">
    <source>
        <dbReference type="Proteomes" id="UP001549047"/>
    </source>
</evidence>
<evidence type="ECO:0000256" key="2">
    <source>
        <dbReference type="RuleBase" id="RU362080"/>
    </source>
</evidence>
<dbReference type="PANTHER" id="PTHR33713">
    <property type="entry name" value="ANTITOXIN YAFN-RELATED"/>
    <property type="match status" value="1"/>
</dbReference>
<dbReference type="EMBL" id="JBEPMB010000011">
    <property type="protein sequence ID" value="MET3616015.1"/>
    <property type="molecule type" value="Genomic_DNA"/>
</dbReference>
<dbReference type="Proteomes" id="UP001549047">
    <property type="component" value="Unassembled WGS sequence"/>
</dbReference>
<gene>
    <name evidence="3" type="ORF">ABID16_004364</name>
</gene>
<organism evidence="3 4">
    <name type="scientific">Rhizobium aquaticum</name>
    <dbReference type="NCBI Taxonomy" id="1549636"/>
    <lineage>
        <taxon>Bacteria</taxon>
        <taxon>Pseudomonadati</taxon>
        <taxon>Pseudomonadota</taxon>
        <taxon>Alphaproteobacteria</taxon>
        <taxon>Hyphomicrobiales</taxon>
        <taxon>Rhizobiaceae</taxon>
        <taxon>Rhizobium/Agrobacterium group</taxon>
        <taxon>Rhizobium</taxon>
    </lineage>
</organism>
<sequence>MIASSQTINGLYSGQKEFGSMKFSEQVKPISYLKAHAPEVIRRLGDDRRPVVITLHGEAKAVLQDVTQYEETQETLALLKVLALTNKQVEGGKVRPAKETFARLRARLSNSET</sequence>
<comment type="caution">
    <text evidence="3">The sequence shown here is derived from an EMBL/GenBank/DDBJ whole genome shotgun (WGS) entry which is preliminary data.</text>
</comment>
<protein>
    <recommendedName>
        <fullName evidence="2">Antitoxin</fullName>
    </recommendedName>
</protein>
<name>A0ABV2J5I8_9HYPH</name>
<accession>A0ABV2J5I8</accession>
<dbReference type="Pfam" id="PF02604">
    <property type="entry name" value="PhdYeFM_antitox"/>
    <property type="match status" value="1"/>
</dbReference>